<dbReference type="GO" id="GO:0030246">
    <property type="term" value="F:carbohydrate binding"/>
    <property type="evidence" value="ECO:0007669"/>
    <property type="project" value="TreeGrafter"/>
</dbReference>
<dbReference type="InterPro" id="IPR017853">
    <property type="entry name" value="GH"/>
</dbReference>
<dbReference type="Pfam" id="PF00703">
    <property type="entry name" value="Glyco_hydro_2"/>
    <property type="match status" value="1"/>
</dbReference>
<dbReference type="Gene3D" id="3.20.20.80">
    <property type="entry name" value="Glycosidases"/>
    <property type="match status" value="1"/>
</dbReference>
<feature type="domain" description="Glycosyl hydrolases family 2 sugar binding" evidence="9">
    <location>
        <begin position="12"/>
        <end position="180"/>
    </location>
</feature>
<dbReference type="PRINTS" id="PR00132">
    <property type="entry name" value="GLHYDRLASE2"/>
</dbReference>
<evidence type="ECO:0000256" key="4">
    <source>
        <dbReference type="ARBA" id="ARBA00022801"/>
    </source>
</evidence>
<dbReference type="EMBL" id="JAAYYP010000371">
    <property type="protein sequence ID" value="NLF91719.1"/>
    <property type="molecule type" value="Genomic_DNA"/>
</dbReference>
<evidence type="ECO:0000313" key="10">
    <source>
        <dbReference type="EMBL" id="NLF91719.1"/>
    </source>
</evidence>
<dbReference type="InterPro" id="IPR006104">
    <property type="entry name" value="Glyco_hydro_2_N"/>
</dbReference>
<dbReference type="InterPro" id="IPR036156">
    <property type="entry name" value="Beta-gal/glucu_dom_sf"/>
</dbReference>
<evidence type="ECO:0000259" key="9">
    <source>
        <dbReference type="Pfam" id="PF02837"/>
    </source>
</evidence>
<dbReference type="NCBIfam" id="NF007538">
    <property type="entry name" value="PRK10150.1"/>
    <property type="match status" value="1"/>
</dbReference>
<comment type="caution">
    <text evidence="10">The sequence shown here is derived from an EMBL/GenBank/DDBJ whole genome shotgun (WGS) entry which is preliminary data.</text>
</comment>
<evidence type="ECO:0000256" key="6">
    <source>
        <dbReference type="RuleBase" id="RU361154"/>
    </source>
</evidence>
<proteinExistence type="inferred from homology"/>
<dbReference type="Pfam" id="PF02836">
    <property type="entry name" value="Glyco_hydro_2_C"/>
    <property type="match status" value="1"/>
</dbReference>
<reference evidence="10 11" key="1">
    <citation type="journal article" date="2020" name="Biotechnol. Biofuels">
        <title>New insights from the biogas microbiome by comprehensive genome-resolved metagenomics of nearly 1600 species originating from multiple anaerobic digesters.</title>
        <authorList>
            <person name="Campanaro S."/>
            <person name="Treu L."/>
            <person name="Rodriguez-R L.M."/>
            <person name="Kovalovszki A."/>
            <person name="Ziels R.M."/>
            <person name="Maus I."/>
            <person name="Zhu X."/>
            <person name="Kougias P.G."/>
            <person name="Basile A."/>
            <person name="Luo G."/>
            <person name="Schluter A."/>
            <person name="Konstantinidis K.T."/>
            <person name="Angelidaki I."/>
        </authorList>
    </citation>
    <scope>NUCLEOTIDE SEQUENCE [LARGE SCALE GENOMIC DNA]</scope>
    <source>
        <strain evidence="10">AS06rmzACSIP_235</strain>
    </source>
</reference>
<evidence type="ECO:0000259" key="7">
    <source>
        <dbReference type="Pfam" id="PF00703"/>
    </source>
</evidence>
<dbReference type="SUPFAM" id="SSF51445">
    <property type="entry name" value="(Trans)glycosidases"/>
    <property type="match status" value="1"/>
</dbReference>
<keyword evidence="4 6" id="KW-0378">Hydrolase</keyword>
<dbReference type="InterPro" id="IPR023232">
    <property type="entry name" value="Glyco_hydro_2_AS"/>
</dbReference>
<dbReference type="GO" id="GO:0005975">
    <property type="term" value="P:carbohydrate metabolic process"/>
    <property type="evidence" value="ECO:0007669"/>
    <property type="project" value="InterPro"/>
</dbReference>
<dbReference type="InterPro" id="IPR006101">
    <property type="entry name" value="Glyco_hydro_2"/>
</dbReference>
<dbReference type="PROSITE" id="PS00608">
    <property type="entry name" value="GLYCOSYL_HYDROL_F2_2"/>
    <property type="match status" value="1"/>
</dbReference>
<organism evidence="10 11">
    <name type="scientific">Corynebacterium marinum</name>
    <dbReference type="NCBI Taxonomy" id="349751"/>
    <lineage>
        <taxon>Bacteria</taxon>
        <taxon>Bacillati</taxon>
        <taxon>Actinomycetota</taxon>
        <taxon>Actinomycetes</taxon>
        <taxon>Mycobacteriales</taxon>
        <taxon>Corynebacteriaceae</taxon>
        <taxon>Corynebacterium</taxon>
    </lineage>
</organism>
<dbReference type="PANTHER" id="PTHR10066:SF67">
    <property type="entry name" value="BETA-GLUCURONIDASE"/>
    <property type="match status" value="1"/>
</dbReference>
<protein>
    <recommendedName>
        <fullName evidence="3">Beta-glucuronidase</fullName>
        <ecNumber evidence="2">3.2.1.31</ecNumber>
    </recommendedName>
</protein>
<evidence type="ECO:0000259" key="8">
    <source>
        <dbReference type="Pfam" id="PF02836"/>
    </source>
</evidence>
<evidence type="ECO:0000256" key="3">
    <source>
        <dbReference type="ARBA" id="ARBA00016205"/>
    </source>
</evidence>
<dbReference type="Gene3D" id="2.60.120.260">
    <property type="entry name" value="Galactose-binding domain-like"/>
    <property type="match status" value="1"/>
</dbReference>
<dbReference type="Proteomes" id="UP000523614">
    <property type="component" value="Unassembled WGS sequence"/>
</dbReference>
<dbReference type="Pfam" id="PF02837">
    <property type="entry name" value="Glyco_hydro_2_N"/>
    <property type="match status" value="1"/>
</dbReference>
<accession>A0A847HCK4</accession>
<dbReference type="EC" id="3.2.1.31" evidence="2"/>
<evidence type="ECO:0000256" key="1">
    <source>
        <dbReference type="ARBA" id="ARBA00007401"/>
    </source>
</evidence>
<gene>
    <name evidence="10" type="primary">uidA</name>
    <name evidence="10" type="ORF">GX570_10300</name>
</gene>
<dbReference type="InterPro" id="IPR023230">
    <property type="entry name" value="Glyco_hydro_2_CS"/>
</dbReference>
<evidence type="ECO:0000256" key="2">
    <source>
        <dbReference type="ARBA" id="ARBA00012761"/>
    </source>
</evidence>
<comment type="similarity">
    <text evidence="1 6">Belongs to the glycosyl hydrolase 2 family.</text>
</comment>
<keyword evidence="5 6" id="KW-0326">Glycosidase</keyword>
<dbReference type="InterPro" id="IPR013783">
    <property type="entry name" value="Ig-like_fold"/>
</dbReference>
<dbReference type="GO" id="GO:0019391">
    <property type="term" value="P:glucuronoside catabolic process"/>
    <property type="evidence" value="ECO:0007669"/>
    <property type="project" value="TreeGrafter"/>
</dbReference>
<feature type="domain" description="Glycoside hydrolase family 2 immunoglobulin-like beta-sandwich" evidence="7">
    <location>
        <begin position="183"/>
        <end position="275"/>
    </location>
</feature>
<evidence type="ECO:0000313" key="11">
    <source>
        <dbReference type="Proteomes" id="UP000523614"/>
    </source>
</evidence>
<dbReference type="Gene3D" id="2.60.40.10">
    <property type="entry name" value="Immunoglobulins"/>
    <property type="match status" value="1"/>
</dbReference>
<sequence length="606" mass="68495">MLPAIESSTRDLRSLDGMWRFAVDWDNTGIDDRLYSGALPGSREVAVPGSVNDLFADEDIRNHVGYWFYQREVRVPRGWDGERIILRFGSATHHAVVFVDDTEVGRNKGGYMPFEFDVTDLVSAGGTFRLTVAVDNRLDNTCIPPGEVRELPDGRRQQNYLHDFYNYSGLHRSVLLCSRPARHVTDVTVTTGYEGTTGQVTWEVAQSEEGPVRIAVVDKQTGEVVARAGGGSGTVEIEDVTLWTPGVGGLYDLVVTLLDETDGPVDTFTQHFGVRTVRIDGYRFLINEQPFYFTGFGMHEDHETIGKAHSNAHMVQDTELLSWIGANSLRTSHYPYSEEFMDYCDRHGIVVIDETPAVGLNWMMAGGILDSGGGETYEEGHVDDRTQATHADEIRRLVARDKNRPSVVLWSIANEPDSTSPGAVDYFRPLVELTRECDPTRPVGFVNVMFAPYDKCLISDMFDVIMLNRYYGWYVDSGDLQTSEQKFSAELAGWMEKYRLPIIITEYGADTVAGLHSIYDQPFTEDYQVAYLEMNSKVFDECEAVVGEQMWNFADFQTKYGFARVDGNKKGAFTRDRRPKAAARYLRERWTSMEAARYGRRDHRAR</sequence>
<feature type="domain" description="Glycoside hydrolase family 2 catalytic" evidence="8">
    <location>
        <begin position="277"/>
        <end position="594"/>
    </location>
</feature>
<dbReference type="SUPFAM" id="SSF49303">
    <property type="entry name" value="beta-Galactosidase/glucuronidase domain"/>
    <property type="match status" value="1"/>
</dbReference>
<dbReference type="PANTHER" id="PTHR10066">
    <property type="entry name" value="BETA-GLUCURONIDASE"/>
    <property type="match status" value="1"/>
</dbReference>
<dbReference type="AlphaFoldDB" id="A0A847HCK4"/>
<dbReference type="InterPro" id="IPR008979">
    <property type="entry name" value="Galactose-bd-like_sf"/>
</dbReference>
<dbReference type="InterPro" id="IPR006103">
    <property type="entry name" value="Glyco_hydro_2_cat"/>
</dbReference>
<dbReference type="InterPro" id="IPR006102">
    <property type="entry name" value="Ig-like_GH2"/>
</dbReference>
<dbReference type="FunFam" id="3.20.20.80:FF:000080">
    <property type="entry name" value="Beta-glucuronidase UidA"/>
    <property type="match status" value="1"/>
</dbReference>
<name>A0A847HCK4_9CORY</name>
<dbReference type="SUPFAM" id="SSF49785">
    <property type="entry name" value="Galactose-binding domain-like"/>
    <property type="match status" value="1"/>
</dbReference>
<dbReference type="GO" id="GO:0004566">
    <property type="term" value="F:beta-glucuronidase activity"/>
    <property type="evidence" value="ECO:0007669"/>
    <property type="project" value="UniProtKB-EC"/>
</dbReference>
<evidence type="ECO:0000256" key="5">
    <source>
        <dbReference type="ARBA" id="ARBA00023295"/>
    </source>
</evidence>
<dbReference type="PROSITE" id="PS00719">
    <property type="entry name" value="GLYCOSYL_HYDROL_F2_1"/>
    <property type="match status" value="1"/>
</dbReference>